<evidence type="ECO:0000256" key="1">
    <source>
        <dbReference type="ARBA" id="ARBA00023002"/>
    </source>
</evidence>
<dbReference type="Gene3D" id="3.30.9.10">
    <property type="entry name" value="D-Amino Acid Oxidase, subunit A, domain 2"/>
    <property type="match status" value="1"/>
</dbReference>
<dbReference type="InterPro" id="IPR006076">
    <property type="entry name" value="FAD-dep_OxRdtase"/>
</dbReference>
<dbReference type="Pfam" id="PF01266">
    <property type="entry name" value="DAO"/>
    <property type="match status" value="1"/>
</dbReference>
<sequence length="448" mass="48163">MTTYTARRTPIHRGPAAWSAILPGQPAPDILTEDLAVDFALVGGGFAGLSAALRLHQLNPGARIAVIEASRLAEGASGRNSGFMIDLPHDLSSDDYSGHGANADQAIIALNRTAISFARNAVAAYGIDANYFDPAGKVNGAVSEKADELNFSYANHLASIGEASESLDARQMHELTGSRHYISGLYTPGTVMLQPAGYIRGLAEGLRRDGVRILENSPVQKMTRHGSSWVLLTPSGKVQAKTVILTNNGHLESFGFARNRLMHVFLYASMTVELDAAALKALGGQSRWGITPSDPMGTTMRRIDAAQGGNRVITRTLASFRPGMQVTEAAVQRAARTHREKFETRYPALKGMKMEYSWAGHLCLTQNGVAMMRQLDDGLYAGCVQNGLGTARGTLTGMGAAELASGVESDITRHFMAEELPKMLPPPPLSTIGANTFLRWKEWRAGQE</sequence>
<gene>
    <name evidence="3" type="ORF">ACFFIZ_00295</name>
</gene>
<feature type="domain" description="FAD dependent oxidoreductase" evidence="2">
    <location>
        <begin position="38"/>
        <end position="403"/>
    </location>
</feature>
<comment type="caution">
    <text evidence="3">The sequence shown here is derived from an EMBL/GenBank/DDBJ whole genome shotgun (WGS) entry which is preliminary data.</text>
</comment>
<proteinExistence type="predicted"/>
<reference evidence="3 4" key="1">
    <citation type="submission" date="2024-09" db="EMBL/GenBank/DDBJ databases">
        <authorList>
            <person name="Sun Q."/>
            <person name="Mori K."/>
        </authorList>
    </citation>
    <scope>NUCLEOTIDE SEQUENCE [LARGE SCALE GENOMIC DNA]</scope>
    <source>
        <strain evidence="3 4">CCM 7904</strain>
    </source>
</reference>
<organism evidence="3 4">
    <name type="scientific">Paracoccus rhizosphaerae</name>
    <dbReference type="NCBI Taxonomy" id="1133347"/>
    <lineage>
        <taxon>Bacteria</taxon>
        <taxon>Pseudomonadati</taxon>
        <taxon>Pseudomonadota</taxon>
        <taxon>Alphaproteobacteria</taxon>
        <taxon>Rhodobacterales</taxon>
        <taxon>Paracoccaceae</taxon>
        <taxon>Paracoccus</taxon>
    </lineage>
</organism>
<dbReference type="Proteomes" id="UP001589795">
    <property type="component" value="Unassembled WGS sequence"/>
</dbReference>
<dbReference type="GO" id="GO:0016491">
    <property type="term" value="F:oxidoreductase activity"/>
    <property type="evidence" value="ECO:0007669"/>
    <property type="project" value="UniProtKB-KW"/>
</dbReference>
<dbReference type="EMBL" id="JBHLWQ010000004">
    <property type="protein sequence ID" value="MFC0198832.1"/>
    <property type="molecule type" value="Genomic_DNA"/>
</dbReference>
<dbReference type="RefSeq" id="WP_265507333.1">
    <property type="nucleotide sequence ID" value="NZ_JAOTBE010000029.1"/>
</dbReference>
<keyword evidence="4" id="KW-1185">Reference proteome</keyword>
<dbReference type="EC" id="1.-.-.-" evidence="3"/>
<dbReference type="PANTHER" id="PTHR13847:SF281">
    <property type="entry name" value="FAD DEPENDENT OXIDOREDUCTASE DOMAIN-CONTAINING PROTEIN"/>
    <property type="match status" value="1"/>
</dbReference>
<name>A0ABV6CEN3_9RHOB</name>
<dbReference type="SUPFAM" id="SSF51905">
    <property type="entry name" value="FAD/NAD(P)-binding domain"/>
    <property type="match status" value="1"/>
</dbReference>
<evidence type="ECO:0000313" key="4">
    <source>
        <dbReference type="Proteomes" id="UP001589795"/>
    </source>
</evidence>
<dbReference type="PANTHER" id="PTHR13847">
    <property type="entry name" value="SARCOSINE DEHYDROGENASE-RELATED"/>
    <property type="match status" value="1"/>
</dbReference>
<keyword evidence="1 3" id="KW-0560">Oxidoreductase</keyword>
<dbReference type="Gene3D" id="3.50.50.60">
    <property type="entry name" value="FAD/NAD(P)-binding domain"/>
    <property type="match status" value="1"/>
</dbReference>
<evidence type="ECO:0000259" key="2">
    <source>
        <dbReference type="Pfam" id="PF01266"/>
    </source>
</evidence>
<protein>
    <submittedName>
        <fullName evidence="3">NAD(P)/FAD-dependent oxidoreductase</fullName>
        <ecNumber evidence="3">1.-.-.-</ecNumber>
    </submittedName>
</protein>
<dbReference type="InterPro" id="IPR036188">
    <property type="entry name" value="FAD/NAD-bd_sf"/>
</dbReference>
<evidence type="ECO:0000313" key="3">
    <source>
        <dbReference type="EMBL" id="MFC0198832.1"/>
    </source>
</evidence>
<accession>A0ABV6CEN3</accession>